<dbReference type="PANTHER" id="PTHR43252:SF4">
    <property type="entry name" value="TRANSCRIPTIONAL REGULATORY PROTEIN"/>
    <property type="match status" value="1"/>
</dbReference>
<sequence length="189" mass="20754">MGLPHAILVALSEQAGTGYELARRFDRSIGYFWAATHQQIYRTLRAMESDGWVEVTPVVQHGRPDKKVYTVTDAGRAELARWIAAPLTGRGGAVADHRTRDLAVKLRGARFGDVGAVRAQVLALRAERVALLDTYRELEKRQFPDPATLRGAALHQYLVLRGGIRAEESAIAWLDEVAAALSETPKGTP</sequence>
<dbReference type="InterPro" id="IPR018309">
    <property type="entry name" value="Tscrpt_reg_PadR_C"/>
</dbReference>
<proteinExistence type="predicted"/>
<dbReference type="InterPro" id="IPR036390">
    <property type="entry name" value="WH_DNA-bd_sf"/>
</dbReference>
<evidence type="ECO:0000313" key="1">
    <source>
        <dbReference type="EMBL" id="EKF24381.1"/>
    </source>
</evidence>
<dbReference type="InterPro" id="IPR005149">
    <property type="entry name" value="Tscrpt_reg_PadR_N"/>
</dbReference>
<name>K5BGX6_MYCHD</name>
<gene>
    <name evidence="1" type="ORF">C731_1586</name>
</gene>
<dbReference type="Gene3D" id="1.10.10.10">
    <property type="entry name" value="Winged helix-like DNA-binding domain superfamily/Winged helix DNA-binding domain"/>
    <property type="match status" value="1"/>
</dbReference>
<reference evidence="1 2" key="1">
    <citation type="journal article" date="2012" name="J. Bacteriol.">
        <title>Genome sequence of Mycobacterium hassiacum DSM 44199, a rare source of heat-stable mycobacterial proteins.</title>
        <authorList>
            <person name="Tiago I."/>
            <person name="Maranha A."/>
            <person name="Mendes V."/>
            <person name="Alarico S."/>
            <person name="Moynihan P.J."/>
            <person name="Clarke A.J."/>
            <person name="Macedo-Ribeiro S."/>
            <person name="Pereira P.J."/>
            <person name="Empadinhas N."/>
        </authorList>
    </citation>
    <scope>NUCLEOTIDE SEQUENCE [LARGE SCALE GENOMIC DNA]</scope>
    <source>
        <strain evidence="2">DSM 44199 / CIP 105218 / JCM 12690 / 3849</strain>
    </source>
</reference>
<dbReference type="AlphaFoldDB" id="K5BGX6"/>
<evidence type="ECO:0000313" key="2">
    <source>
        <dbReference type="Proteomes" id="UP000006265"/>
    </source>
</evidence>
<dbReference type="Gene3D" id="6.10.140.190">
    <property type="match status" value="1"/>
</dbReference>
<dbReference type="OrthoDB" id="3186544at2"/>
<dbReference type="PANTHER" id="PTHR43252">
    <property type="entry name" value="TRANSCRIPTIONAL REGULATOR YQJI"/>
    <property type="match status" value="1"/>
</dbReference>
<organism evidence="1 2">
    <name type="scientific">Mycolicibacterium hassiacum (strain DSM 44199 / CIP 105218 / JCM 12690 / 3849)</name>
    <name type="common">Mycobacterium hassiacum</name>
    <dbReference type="NCBI Taxonomy" id="1122247"/>
    <lineage>
        <taxon>Bacteria</taxon>
        <taxon>Bacillati</taxon>
        <taxon>Actinomycetota</taxon>
        <taxon>Actinomycetes</taxon>
        <taxon>Mycobacteriales</taxon>
        <taxon>Mycobacteriaceae</taxon>
        <taxon>Mycolicibacterium</taxon>
    </lineage>
</organism>
<dbReference type="eggNOG" id="COG1695">
    <property type="taxonomic scope" value="Bacteria"/>
</dbReference>
<dbReference type="Pfam" id="PF03551">
    <property type="entry name" value="PadR"/>
    <property type="match status" value="1"/>
</dbReference>
<protein>
    <submittedName>
        <fullName evidence="1">Transcriptional regulator PadR-like family protein</fullName>
    </submittedName>
</protein>
<dbReference type="Proteomes" id="UP000006265">
    <property type="component" value="Unassembled WGS sequence"/>
</dbReference>
<dbReference type="InterPro" id="IPR036388">
    <property type="entry name" value="WH-like_DNA-bd_sf"/>
</dbReference>
<dbReference type="EMBL" id="AMRA01000041">
    <property type="protein sequence ID" value="EKF24381.1"/>
    <property type="molecule type" value="Genomic_DNA"/>
</dbReference>
<dbReference type="Pfam" id="PF10400">
    <property type="entry name" value="Vir_act_alpha_C"/>
    <property type="match status" value="1"/>
</dbReference>
<accession>K5BGX6</accession>
<comment type="caution">
    <text evidence="1">The sequence shown here is derived from an EMBL/GenBank/DDBJ whole genome shotgun (WGS) entry which is preliminary data.</text>
</comment>
<dbReference type="SUPFAM" id="SSF46785">
    <property type="entry name" value="Winged helix' DNA-binding domain"/>
    <property type="match status" value="1"/>
</dbReference>
<dbReference type="PATRIC" id="fig|1122247.3.peg.1524"/>
<keyword evidence="2" id="KW-1185">Reference proteome</keyword>
<dbReference type="STRING" id="1122247.GCA_000379865_00463"/>
<dbReference type="RefSeq" id="WP_005626310.1">
    <property type="nucleotide sequence ID" value="NZ_AMRA01000041.1"/>
</dbReference>